<gene>
    <name evidence="2" type="primary">Mki67_0</name>
    <name evidence="2" type="ORF">SINWEB_R09777</name>
</gene>
<dbReference type="GO" id="GO:0007088">
    <property type="term" value="P:regulation of mitotic nuclear division"/>
    <property type="evidence" value="ECO:0007669"/>
    <property type="project" value="TreeGrafter"/>
</dbReference>
<dbReference type="OrthoDB" id="6288785at2759"/>
<dbReference type="GO" id="GO:0005634">
    <property type="term" value="C:nucleus"/>
    <property type="evidence" value="ECO:0007669"/>
    <property type="project" value="TreeGrafter"/>
</dbReference>
<dbReference type="InterPro" id="IPR000253">
    <property type="entry name" value="FHA_dom"/>
</dbReference>
<dbReference type="Pfam" id="PF00498">
    <property type="entry name" value="FHA"/>
    <property type="match status" value="1"/>
</dbReference>
<name>A0A7K4U8Q4_9SYLV</name>
<proteinExistence type="predicted"/>
<dbReference type="SUPFAM" id="SSF49879">
    <property type="entry name" value="SMAD/FHA domain"/>
    <property type="match status" value="1"/>
</dbReference>
<protein>
    <submittedName>
        <fullName evidence="2">KI67 protein</fullName>
    </submittedName>
</protein>
<evidence type="ECO:0000313" key="2">
    <source>
        <dbReference type="EMBL" id="NWR05878.1"/>
    </source>
</evidence>
<keyword evidence="3" id="KW-1185">Reference proteome</keyword>
<dbReference type="GO" id="GO:0051983">
    <property type="term" value="P:regulation of chromosome segregation"/>
    <property type="evidence" value="ECO:0007669"/>
    <property type="project" value="TreeGrafter"/>
</dbReference>
<dbReference type="PANTHER" id="PTHR21603">
    <property type="entry name" value="ANTIGEN KI-67-LIKE PROTEIN"/>
    <property type="match status" value="1"/>
</dbReference>
<feature type="non-terminal residue" evidence="2">
    <location>
        <position position="141"/>
    </location>
</feature>
<reference evidence="2 3" key="1">
    <citation type="submission" date="2019-09" db="EMBL/GenBank/DDBJ databases">
        <title>Bird 10,000 Genomes (B10K) Project - Family phase.</title>
        <authorList>
            <person name="Zhang G."/>
        </authorList>
    </citation>
    <scope>NUCLEOTIDE SEQUENCE [LARGE SCALE GENOMIC DNA]</scope>
    <source>
        <strain evidence="2">B10K-DU-002-08</strain>
        <tissue evidence="2">Muscle</tissue>
    </source>
</reference>
<dbReference type="GO" id="GO:0005694">
    <property type="term" value="C:chromosome"/>
    <property type="evidence" value="ECO:0007669"/>
    <property type="project" value="TreeGrafter"/>
</dbReference>
<dbReference type="Gene3D" id="2.60.200.20">
    <property type="match status" value="1"/>
</dbReference>
<feature type="non-terminal residue" evidence="2">
    <location>
        <position position="1"/>
    </location>
</feature>
<evidence type="ECO:0000259" key="1">
    <source>
        <dbReference type="PROSITE" id="PS50006"/>
    </source>
</evidence>
<sequence length="141" mass="15923">MPRYGKIVVIRRNGIDGMVYPLTSTSCLFGRRTGCDIRMRLPWVSTEHCKIDINENKEAILTNLSTVNPTQLNGAGFEQPVLLKHGDVLTIIDRSFRFEYPLQSTPKKRRSRSPKDETLQQVAEVELLHKQPSGAKSLDAS</sequence>
<dbReference type="PROSITE" id="PS50006">
    <property type="entry name" value="FHA_DOMAIN"/>
    <property type="match status" value="1"/>
</dbReference>
<organism evidence="2 3">
    <name type="scientific">Sinosuthora webbiana</name>
    <dbReference type="NCBI Taxonomy" id="337173"/>
    <lineage>
        <taxon>Eukaryota</taxon>
        <taxon>Metazoa</taxon>
        <taxon>Chordata</taxon>
        <taxon>Craniata</taxon>
        <taxon>Vertebrata</taxon>
        <taxon>Euteleostomi</taxon>
        <taxon>Archelosauria</taxon>
        <taxon>Archosauria</taxon>
        <taxon>Dinosauria</taxon>
        <taxon>Saurischia</taxon>
        <taxon>Theropoda</taxon>
        <taxon>Coelurosauria</taxon>
        <taxon>Aves</taxon>
        <taxon>Neognathae</taxon>
        <taxon>Neoaves</taxon>
        <taxon>Telluraves</taxon>
        <taxon>Australaves</taxon>
        <taxon>Passeriformes</taxon>
        <taxon>Sylvioidea</taxon>
        <taxon>Sylviidae</taxon>
        <taxon>Sinosuthora</taxon>
    </lineage>
</organism>
<evidence type="ECO:0000313" key="3">
    <source>
        <dbReference type="Proteomes" id="UP000580691"/>
    </source>
</evidence>
<dbReference type="AlphaFoldDB" id="A0A7K4U8Q4"/>
<dbReference type="PANTHER" id="PTHR21603:SF17">
    <property type="entry name" value="PROLIFERATION MARKER PROTEIN KI-67"/>
    <property type="match status" value="1"/>
</dbReference>
<accession>A0A7K4U8Q4</accession>
<feature type="domain" description="FHA" evidence="1">
    <location>
        <begin position="27"/>
        <end position="77"/>
    </location>
</feature>
<dbReference type="InterPro" id="IPR008984">
    <property type="entry name" value="SMAD_FHA_dom_sf"/>
</dbReference>
<dbReference type="SMART" id="SM00240">
    <property type="entry name" value="FHA"/>
    <property type="match status" value="1"/>
</dbReference>
<dbReference type="CDD" id="cd22673">
    <property type="entry name" value="FHA_Ki67"/>
    <property type="match status" value="1"/>
</dbReference>
<dbReference type="EMBL" id="VXBN01009404">
    <property type="protein sequence ID" value="NWR05878.1"/>
    <property type="molecule type" value="Genomic_DNA"/>
</dbReference>
<comment type="caution">
    <text evidence="2">The sequence shown here is derived from an EMBL/GenBank/DDBJ whole genome shotgun (WGS) entry which is preliminary data.</text>
</comment>
<dbReference type="PROSITE" id="PS51257">
    <property type="entry name" value="PROKAR_LIPOPROTEIN"/>
    <property type="match status" value="1"/>
</dbReference>
<dbReference type="Proteomes" id="UP000580691">
    <property type="component" value="Unassembled WGS sequence"/>
</dbReference>